<feature type="compositionally biased region" description="Pro residues" evidence="7">
    <location>
        <begin position="231"/>
        <end position="248"/>
    </location>
</feature>
<evidence type="ECO:0000313" key="10">
    <source>
        <dbReference type="Proteomes" id="UP000076798"/>
    </source>
</evidence>
<keyword evidence="4" id="KW-0238">DNA-binding</keyword>
<keyword evidence="6" id="KW-0539">Nucleus</keyword>
<sequence>MSEAQGATADQVAQQGHVRTPTPDGTQVPEQQQPSGNPFPPPGYQAYYTYPPHDAPPGDGSAPANGAPPYYPYVGPMGTVYAYPGQPNTGGYNPMTLPSTLPISQGMQRSKRKQVKNACTNCATACKRCDNARPCERCKKYGIEATCQDSARKERKKGVKRGPYKRKSKVSNSGFDDPNSNPEGDWSPAGVPNGDPNAVPQLPQGQPPYPEGYYPYYPYPMPMPGQEGAPPGNPPDPSGNGAFPPPPQFYAHLHPAAYPPYPPWQHQPYQPHPGQPGDPTQPPPEGTVAPHPMTVSGSGLLKEDDPTAVAGEHQAAGDIAAVAVALDAAITAAKPPKKKGSKKKDDDGKKKSPNSGRTGKSSKRRAEEGKAEGAGPQGALDAALGAIDPSVTSGQDGASGDGVTVGPS</sequence>
<dbReference type="InterPro" id="IPR001138">
    <property type="entry name" value="Zn2Cys6_DnaBD"/>
</dbReference>
<evidence type="ECO:0000259" key="8">
    <source>
        <dbReference type="PROSITE" id="PS50048"/>
    </source>
</evidence>
<dbReference type="GO" id="GO:0003677">
    <property type="term" value="F:DNA binding"/>
    <property type="evidence" value="ECO:0007669"/>
    <property type="project" value="UniProtKB-KW"/>
</dbReference>
<dbReference type="GO" id="GO:0000981">
    <property type="term" value="F:DNA-binding transcription factor activity, RNA polymerase II-specific"/>
    <property type="evidence" value="ECO:0007669"/>
    <property type="project" value="InterPro"/>
</dbReference>
<name>A0A166AJB0_9AGAM</name>
<dbReference type="PROSITE" id="PS50048">
    <property type="entry name" value="ZN2_CY6_FUNGAL_2"/>
    <property type="match status" value="1"/>
</dbReference>
<feature type="region of interest" description="Disordered" evidence="7">
    <location>
        <begin position="1"/>
        <end position="70"/>
    </location>
</feature>
<gene>
    <name evidence="9" type="ORF">SISSUDRAFT_1131153</name>
</gene>
<keyword evidence="5" id="KW-0804">Transcription</keyword>
<dbReference type="CDD" id="cd00067">
    <property type="entry name" value="GAL4"/>
    <property type="match status" value="1"/>
</dbReference>
<keyword evidence="2" id="KW-0862">Zinc</keyword>
<dbReference type="OrthoDB" id="5575144at2759"/>
<dbReference type="AlphaFoldDB" id="A0A166AJB0"/>
<evidence type="ECO:0000256" key="7">
    <source>
        <dbReference type="SAM" id="MobiDB-lite"/>
    </source>
</evidence>
<dbReference type="GO" id="GO:0008270">
    <property type="term" value="F:zinc ion binding"/>
    <property type="evidence" value="ECO:0007669"/>
    <property type="project" value="InterPro"/>
</dbReference>
<feature type="region of interest" description="Disordered" evidence="7">
    <location>
        <begin position="330"/>
        <end position="408"/>
    </location>
</feature>
<evidence type="ECO:0000313" key="9">
    <source>
        <dbReference type="EMBL" id="KZT35381.1"/>
    </source>
</evidence>
<feature type="compositionally biased region" description="Pro residues" evidence="7">
    <location>
        <begin position="257"/>
        <end position="285"/>
    </location>
</feature>
<evidence type="ECO:0000256" key="2">
    <source>
        <dbReference type="ARBA" id="ARBA00022833"/>
    </source>
</evidence>
<accession>A0A166AJB0</accession>
<feature type="region of interest" description="Disordered" evidence="7">
    <location>
        <begin position="149"/>
        <end position="313"/>
    </location>
</feature>
<keyword evidence="1" id="KW-0479">Metal-binding</keyword>
<keyword evidence="10" id="KW-1185">Reference proteome</keyword>
<reference evidence="9 10" key="1">
    <citation type="journal article" date="2016" name="Mol. Biol. Evol.">
        <title>Comparative Genomics of Early-Diverging Mushroom-Forming Fungi Provides Insights into the Origins of Lignocellulose Decay Capabilities.</title>
        <authorList>
            <person name="Nagy L.G."/>
            <person name="Riley R."/>
            <person name="Tritt A."/>
            <person name="Adam C."/>
            <person name="Daum C."/>
            <person name="Floudas D."/>
            <person name="Sun H."/>
            <person name="Yadav J.S."/>
            <person name="Pangilinan J."/>
            <person name="Larsson K.H."/>
            <person name="Matsuura K."/>
            <person name="Barry K."/>
            <person name="Labutti K."/>
            <person name="Kuo R."/>
            <person name="Ohm R.A."/>
            <person name="Bhattacharya S.S."/>
            <person name="Shirouzu T."/>
            <person name="Yoshinaga Y."/>
            <person name="Martin F.M."/>
            <person name="Grigoriev I.V."/>
            <person name="Hibbett D.S."/>
        </authorList>
    </citation>
    <scope>NUCLEOTIDE SEQUENCE [LARGE SCALE GENOMIC DNA]</scope>
    <source>
        <strain evidence="9 10">HHB10207 ss-3</strain>
    </source>
</reference>
<feature type="compositionally biased region" description="Basic residues" evidence="7">
    <location>
        <begin position="153"/>
        <end position="169"/>
    </location>
</feature>
<dbReference type="EMBL" id="KV428141">
    <property type="protein sequence ID" value="KZT35381.1"/>
    <property type="molecule type" value="Genomic_DNA"/>
</dbReference>
<dbReference type="PANTHER" id="PTHR47659:SF7">
    <property type="entry name" value="FUNGAL TRANSCRIPTIONAL REGULATORY PROTEIN, N-TERMINAL DOMAIN-CONTAINING PROTEIN"/>
    <property type="match status" value="1"/>
</dbReference>
<dbReference type="STRING" id="1314776.A0A166AJB0"/>
<dbReference type="InterPro" id="IPR050335">
    <property type="entry name" value="ERT1_acuK_gluconeogen_tf"/>
</dbReference>
<evidence type="ECO:0000256" key="3">
    <source>
        <dbReference type="ARBA" id="ARBA00023015"/>
    </source>
</evidence>
<keyword evidence="3" id="KW-0805">Transcription regulation</keyword>
<protein>
    <recommendedName>
        <fullName evidence="8">Zn(2)-C6 fungal-type domain-containing protein</fullName>
    </recommendedName>
</protein>
<dbReference type="PANTHER" id="PTHR47659">
    <property type="entry name" value="ZN(II)2CYS6 TRANSCRIPTION FACTOR (EUROFUNG)-RELATED"/>
    <property type="match status" value="1"/>
</dbReference>
<organism evidence="9 10">
    <name type="scientific">Sistotremastrum suecicum HHB10207 ss-3</name>
    <dbReference type="NCBI Taxonomy" id="1314776"/>
    <lineage>
        <taxon>Eukaryota</taxon>
        <taxon>Fungi</taxon>
        <taxon>Dikarya</taxon>
        <taxon>Basidiomycota</taxon>
        <taxon>Agaricomycotina</taxon>
        <taxon>Agaricomycetes</taxon>
        <taxon>Sistotremastrales</taxon>
        <taxon>Sistotremastraceae</taxon>
        <taxon>Sistotremastrum</taxon>
    </lineage>
</organism>
<feature type="domain" description="Zn(2)-C6 fungal-type" evidence="8">
    <location>
        <begin position="118"/>
        <end position="147"/>
    </location>
</feature>
<proteinExistence type="predicted"/>
<feature type="compositionally biased region" description="Polar residues" evidence="7">
    <location>
        <begin position="23"/>
        <end position="36"/>
    </location>
</feature>
<feature type="compositionally biased region" description="Low complexity" evidence="7">
    <location>
        <begin position="60"/>
        <end position="70"/>
    </location>
</feature>
<evidence type="ECO:0000256" key="6">
    <source>
        <dbReference type="ARBA" id="ARBA00023242"/>
    </source>
</evidence>
<evidence type="ECO:0000256" key="4">
    <source>
        <dbReference type="ARBA" id="ARBA00023125"/>
    </source>
</evidence>
<evidence type="ECO:0000256" key="1">
    <source>
        <dbReference type="ARBA" id="ARBA00022723"/>
    </source>
</evidence>
<dbReference type="Proteomes" id="UP000076798">
    <property type="component" value="Unassembled WGS sequence"/>
</dbReference>
<evidence type="ECO:0000256" key="5">
    <source>
        <dbReference type="ARBA" id="ARBA00023163"/>
    </source>
</evidence>
<feature type="compositionally biased region" description="Polar residues" evidence="7">
    <location>
        <begin position="170"/>
        <end position="182"/>
    </location>
</feature>